<sequence length="394" mass="41924">MRHSLDRVTVVVFAAMLTIGAVPIAAGSAVGHSIQTTTDGVPSVRAAETPEADTTVTRIAIAENGAARWSVTVRTRLENDSDVDNYEAFQGQFRSDRDSYVEEFERRMTGVVSSASESTGRSMNASGFRAETSIQEVPRRWGTVTYSFRWSNFAAVDGNGMIVGDVFEGGLYLGEDDRLRIVPPTGYAPVETSPPPDEVDGTTVVWGGPKEFADRQPTVRFDGSDSAAESDTDGTAGSPRLSFLLGGTLVILAILGVVVAAFGRDEVTRALSWPRFGSDSVSEPTGSPDDGSDDTTKQPAANEPRAESGTSSVSSTAASSVPADLATDEDRVRALLERNGGRMRQAAIAEELEWSASKTSRVVSGMAAENDVEKLRIGRENVIDLLEDATDETG</sequence>
<gene>
    <name evidence="5" type="ORF">A6E15_12255</name>
</gene>
<evidence type="ECO:0000259" key="4">
    <source>
        <dbReference type="Pfam" id="PF24036"/>
    </source>
</evidence>
<keyword evidence="2" id="KW-1133">Transmembrane helix</keyword>
<evidence type="ECO:0000256" key="2">
    <source>
        <dbReference type="SAM" id="Phobius"/>
    </source>
</evidence>
<feature type="region of interest" description="Disordered" evidence="1">
    <location>
        <begin position="186"/>
        <end position="237"/>
    </location>
</feature>
<feature type="domain" description="DUF7345" evidence="4">
    <location>
        <begin position="58"/>
        <end position="187"/>
    </location>
</feature>
<dbReference type="Pfam" id="PF24036">
    <property type="entry name" value="DUF7345"/>
    <property type="match status" value="1"/>
</dbReference>
<proteinExistence type="predicted"/>
<dbReference type="RefSeq" id="WP_084177364.1">
    <property type="nucleotide sequence ID" value="NZ_LWLN01000001.1"/>
</dbReference>
<dbReference type="AlphaFoldDB" id="A0A1S8AY61"/>
<reference evidence="6" key="1">
    <citation type="submission" date="2016-04" db="EMBL/GenBank/DDBJ databases">
        <authorList>
            <person name="Chen S.-C."/>
            <person name="Lai M.-C."/>
        </authorList>
    </citation>
    <scope>NUCLEOTIDE SEQUENCE [LARGE SCALE GENOMIC DNA]</scope>
    <source>
        <strain evidence="6">AB14</strain>
    </source>
</reference>
<evidence type="ECO:0000256" key="1">
    <source>
        <dbReference type="SAM" id="MobiDB-lite"/>
    </source>
</evidence>
<organism evidence="5 6">
    <name type="scientific">Natrinema saccharevitans</name>
    <dbReference type="NCBI Taxonomy" id="301967"/>
    <lineage>
        <taxon>Archaea</taxon>
        <taxon>Methanobacteriati</taxon>
        <taxon>Methanobacteriota</taxon>
        <taxon>Stenosarchaea group</taxon>
        <taxon>Halobacteria</taxon>
        <taxon>Halobacteriales</taxon>
        <taxon>Natrialbaceae</taxon>
        <taxon>Natrinema</taxon>
    </lineage>
</organism>
<protein>
    <recommendedName>
        <fullName evidence="7">DUF4897 domain-containing protein</fullName>
    </recommendedName>
</protein>
<dbReference type="OrthoDB" id="27885at2157"/>
<evidence type="ECO:0000313" key="5">
    <source>
        <dbReference type="EMBL" id="OLZ41710.1"/>
    </source>
</evidence>
<dbReference type="STRING" id="301967.A6E15_12255"/>
<name>A0A1S8AY61_9EURY</name>
<dbReference type="EMBL" id="LWLN01000001">
    <property type="protein sequence ID" value="OLZ41710.1"/>
    <property type="molecule type" value="Genomic_DNA"/>
</dbReference>
<feature type="compositionally biased region" description="Low complexity" evidence="1">
    <location>
        <begin position="310"/>
        <end position="321"/>
    </location>
</feature>
<evidence type="ECO:0000259" key="3">
    <source>
        <dbReference type="Pfam" id="PF24034"/>
    </source>
</evidence>
<comment type="caution">
    <text evidence="5">The sequence shown here is derived from an EMBL/GenBank/DDBJ whole genome shotgun (WGS) entry which is preliminary data.</text>
</comment>
<evidence type="ECO:0000313" key="6">
    <source>
        <dbReference type="Proteomes" id="UP000189370"/>
    </source>
</evidence>
<dbReference type="Proteomes" id="UP000189370">
    <property type="component" value="Unassembled WGS sequence"/>
</dbReference>
<feature type="transmembrane region" description="Helical" evidence="2">
    <location>
        <begin position="241"/>
        <end position="262"/>
    </location>
</feature>
<evidence type="ECO:0008006" key="7">
    <source>
        <dbReference type="Google" id="ProtNLM"/>
    </source>
</evidence>
<keyword evidence="2" id="KW-0472">Membrane</keyword>
<keyword evidence="2" id="KW-0812">Transmembrane</keyword>
<accession>A0A1S8AY61</accession>
<dbReference type="InterPro" id="IPR055769">
    <property type="entry name" value="DUF7345"/>
</dbReference>
<keyword evidence="6" id="KW-1185">Reference proteome</keyword>
<feature type="domain" description="DUF7343" evidence="3">
    <location>
        <begin position="325"/>
        <end position="385"/>
    </location>
</feature>
<dbReference type="Pfam" id="PF24034">
    <property type="entry name" value="DUF7343"/>
    <property type="match status" value="1"/>
</dbReference>
<dbReference type="InterPro" id="IPR055767">
    <property type="entry name" value="DUF7343"/>
</dbReference>
<feature type="region of interest" description="Disordered" evidence="1">
    <location>
        <begin position="275"/>
        <end position="325"/>
    </location>
</feature>